<dbReference type="EMBL" id="JACARY010000035">
    <property type="protein sequence ID" value="NWD96187.1"/>
    <property type="molecule type" value="Genomic_DNA"/>
</dbReference>
<sequence>MNCITRIKPIYTAIAAPGAGKTEALLSSLPAIQEAGRHVVLALPTLALIDHIAERASQAGIPFRIVDHRNGELVAPELETALRDKHDSFILCTQEAIRGVNHSLLHGWTLVIDELPKVVDYPDYALNPTELSRVLDYTEEANGQLWIKEELRQVVRDQVSTNRADSMRTDCSTLGPSAAHIFRLLLSDVAVFIDTRLKNDIRHVHAVEEFLDWWNIISFADEVHVLAANIANSEFEVFAKLNGFIFKESIFTPQARQYTSPVTIYPIMPKGQIFSKTKMIASHEDDKLYDITLEIILKETDTKPLLFANKWIRPKQKSKVQQVQMDCRGLNGYDSATEAILLFGGNPSPSDKRGLEYLSNKYGQDLQVMQTAFVTTRLLEPSLQAVTRTAIRRVDNTSPITLFVQDDRVARYLIDNYLPNAAIDWYLSRKIPVNPDSRRKEHPHKQAALALVKEGVPDKEIARRLSVSPKSIRNWKAKSIAA</sequence>
<comment type="caution">
    <text evidence="1">The sequence shown here is derived from an EMBL/GenBank/DDBJ whole genome shotgun (WGS) entry which is preliminary data.</text>
</comment>
<dbReference type="Proteomes" id="UP000572863">
    <property type="component" value="Unassembled WGS sequence"/>
</dbReference>
<proteinExistence type="predicted"/>
<keyword evidence="2" id="KW-1185">Reference proteome</keyword>
<accession>A0ABX2QWJ7</accession>
<dbReference type="RefSeq" id="WP_177060223.1">
    <property type="nucleotide sequence ID" value="NZ_JACARY010000035.1"/>
</dbReference>
<evidence type="ECO:0000313" key="1">
    <source>
        <dbReference type="EMBL" id="NWD96187.1"/>
    </source>
</evidence>
<protein>
    <submittedName>
        <fullName evidence="1">Helix-turn-helix domain-containing protein</fullName>
    </submittedName>
</protein>
<evidence type="ECO:0000313" key="2">
    <source>
        <dbReference type="Proteomes" id="UP000572863"/>
    </source>
</evidence>
<name>A0ABX2QWJ7_9PSED</name>
<organism evidence="1 2">
    <name type="scientific">Pseudomonas reactans</name>
    <dbReference type="NCBI Taxonomy" id="117680"/>
    <lineage>
        <taxon>Bacteria</taxon>
        <taxon>Pseudomonadati</taxon>
        <taxon>Pseudomonadota</taxon>
        <taxon>Gammaproteobacteria</taxon>
        <taxon>Pseudomonadales</taxon>
        <taxon>Pseudomonadaceae</taxon>
        <taxon>Pseudomonas</taxon>
    </lineage>
</organism>
<reference evidence="1 2" key="1">
    <citation type="submission" date="2020-04" db="EMBL/GenBank/DDBJ databases">
        <title>Molecular characterization of pseudomonads from Agaricus bisporus reveal novel blotch 2 pathogens in Western Europe.</title>
        <authorList>
            <person name="Taparia T."/>
            <person name="Krijger M."/>
            <person name="Haynes E."/>
            <person name="Elpinstone J.G."/>
            <person name="Noble R."/>
            <person name="Van Der Wolf J."/>
        </authorList>
    </citation>
    <scope>NUCLEOTIDE SEQUENCE [LARGE SCALE GENOMIC DNA]</scope>
    <source>
        <strain evidence="1 2">P7774</strain>
    </source>
</reference>
<gene>
    <name evidence="1" type="ORF">HX871_17315</name>
</gene>
<dbReference type="SUPFAM" id="SSF52540">
    <property type="entry name" value="P-loop containing nucleoside triphosphate hydrolases"/>
    <property type="match status" value="1"/>
</dbReference>
<dbReference type="InterPro" id="IPR027417">
    <property type="entry name" value="P-loop_NTPase"/>
</dbReference>